<feature type="transmembrane region" description="Helical" evidence="1">
    <location>
        <begin position="702"/>
        <end position="728"/>
    </location>
</feature>
<proteinExistence type="predicted"/>
<comment type="caution">
    <text evidence="2">The sequence shown here is derived from an EMBL/GenBank/DDBJ whole genome shotgun (WGS) entry which is preliminary data.</text>
</comment>
<keyword evidence="3" id="KW-1185">Reference proteome</keyword>
<dbReference type="RefSeq" id="XP_018003221.1">
    <property type="nucleotide sequence ID" value="XM_018147089.1"/>
</dbReference>
<accession>A0A0N0NPX9</accession>
<dbReference type="OrthoDB" id="3034003at2759"/>
<dbReference type="AlphaFoldDB" id="A0A0N0NPX9"/>
<keyword evidence="1" id="KW-0812">Transmembrane</keyword>
<organism evidence="2 3">
    <name type="scientific">Cyphellophora attinorum</name>
    <dbReference type="NCBI Taxonomy" id="1664694"/>
    <lineage>
        <taxon>Eukaryota</taxon>
        <taxon>Fungi</taxon>
        <taxon>Dikarya</taxon>
        <taxon>Ascomycota</taxon>
        <taxon>Pezizomycotina</taxon>
        <taxon>Eurotiomycetes</taxon>
        <taxon>Chaetothyriomycetidae</taxon>
        <taxon>Chaetothyriales</taxon>
        <taxon>Cyphellophoraceae</taxon>
        <taxon>Cyphellophora</taxon>
    </lineage>
</organism>
<evidence type="ECO:0000313" key="2">
    <source>
        <dbReference type="EMBL" id="KPI43258.1"/>
    </source>
</evidence>
<dbReference type="EMBL" id="LFJN01000005">
    <property type="protein sequence ID" value="KPI43258.1"/>
    <property type="molecule type" value="Genomic_DNA"/>
</dbReference>
<evidence type="ECO:0000313" key="3">
    <source>
        <dbReference type="Proteomes" id="UP000038010"/>
    </source>
</evidence>
<dbReference type="STRING" id="1664694.A0A0N0NPX9"/>
<keyword evidence="1" id="KW-0472">Membrane</keyword>
<gene>
    <name evidence="2" type="ORF">AB675_6774</name>
</gene>
<reference evidence="2 3" key="1">
    <citation type="submission" date="2015-06" db="EMBL/GenBank/DDBJ databases">
        <title>Draft genome of the ant-associated black yeast Phialophora attae CBS 131958.</title>
        <authorList>
            <person name="Moreno L.F."/>
            <person name="Stielow B.J."/>
            <person name="de Hoog S."/>
            <person name="Vicente V.A."/>
            <person name="Weiss V.A."/>
            <person name="de Vries M."/>
            <person name="Cruz L.M."/>
            <person name="Souza E.M."/>
        </authorList>
    </citation>
    <scope>NUCLEOTIDE SEQUENCE [LARGE SCALE GENOMIC DNA]</scope>
    <source>
        <strain evidence="2 3">CBS 131958</strain>
    </source>
</reference>
<dbReference type="Proteomes" id="UP000038010">
    <property type="component" value="Unassembled WGS sequence"/>
</dbReference>
<name>A0A0N0NPX9_9EURO</name>
<evidence type="ECO:0000256" key="1">
    <source>
        <dbReference type="SAM" id="Phobius"/>
    </source>
</evidence>
<keyword evidence="1" id="KW-1133">Transmembrane helix</keyword>
<protein>
    <submittedName>
        <fullName evidence="2">Uncharacterized protein</fullName>
    </submittedName>
</protein>
<feature type="transmembrane region" description="Helical" evidence="1">
    <location>
        <begin position="12"/>
        <end position="35"/>
    </location>
</feature>
<dbReference type="GeneID" id="28738969"/>
<sequence length="850" mass="91710">MSITIGQVSGIIAAAVFVVQFIFPNALVLIIVSILGNDHNAVTWSVVSRHLLSSNWPFLLRSDTAAGAGVNIGVRILGIIQLLGVIIIAVAAIVTPLGLHENIVATKSNVQVPFTDLVDTSPMGVGTPGRSALGFSRSCGNFQPLACPGSKTQVDLTFDSDNSSVVIDSEIIGTYDMHVPDSLIDLYQSGLSTQPETVSSFFDIQTRQWTEVTNSKKLNGEPYVVDSFRMLESVVLNDAIEAKEGLVVDTKEGRIAFRHHRTPQNVGVGAEWTEDLLFLQPYTECVDLNLTLEFTVPPDGRLSEPANLTLIDNGGFSKLVQEYPTMNVTTSQEDPNLHFRAYKAAWLTTVYSMLIMNVTRPNPDSFAYLNSEPGKRFELAGGLGAPGSLNSIKSDPYWKSLVDPDNQAKSNFTSTFTNETTTTGIYDNPFNITGANYTDISILCQGAGGADTANSSNVWVQCGLIYSAARRKDGQESLIFRGGDVYEQSVYSCASVTRASIKTVSFRFNTTTPDLNLKSLTVTNITDKTYSDEKGPNPPPLWGIETLNMSLVEVQQLWGLISDDNADAPNMTAIRAPHLHLPGFNLAHPPPPAYTAITEALVAMYDLNPTLSTGNDYTGAGNLALFQKWQGLSKTPEGVARMLNIVWTDVAANLLTGTRGWGTGKNVTAPASRLAKRQSSDDAQQTVLVPVRLFERRVQYHWPYAIPAFAALALFASTLALSCCCAVLQRGGAKRTKYYMNHLSAGRLLAEQRFPGAVDKQVDRTTWVKMAGKRSVALREGGPGLMNPAVGGEGIHGAYSPYIGAGGGEAGGYMESKPLASSSATELHQLHPAGGYSPSNGQGYVRMQNQ</sequence>
<dbReference type="VEuPathDB" id="FungiDB:AB675_6774"/>
<feature type="transmembrane region" description="Helical" evidence="1">
    <location>
        <begin position="72"/>
        <end position="99"/>
    </location>
</feature>